<evidence type="ECO:0000313" key="3">
    <source>
        <dbReference type="Proteomes" id="UP001157034"/>
    </source>
</evidence>
<gene>
    <name evidence="2" type="ORF">GCM10025881_02520</name>
</gene>
<evidence type="ECO:0008006" key="4">
    <source>
        <dbReference type="Google" id="ProtNLM"/>
    </source>
</evidence>
<proteinExistence type="predicted"/>
<name>A0ABQ6JYV4_9MICO</name>
<dbReference type="InterPro" id="IPR029044">
    <property type="entry name" value="Nucleotide-diphossugar_trans"/>
</dbReference>
<dbReference type="EMBL" id="BSVB01000001">
    <property type="protein sequence ID" value="GMA93428.1"/>
    <property type="molecule type" value="Genomic_DNA"/>
</dbReference>
<protein>
    <recommendedName>
        <fullName evidence="4">Glycosyltransferase family 2 protein</fullName>
    </recommendedName>
</protein>
<keyword evidence="3" id="KW-1185">Reference proteome</keyword>
<dbReference type="SUPFAM" id="SSF53448">
    <property type="entry name" value="Nucleotide-diphospho-sugar transferases"/>
    <property type="match status" value="1"/>
</dbReference>
<accession>A0ABQ6JYV4</accession>
<organism evidence="2 3">
    <name type="scientific">Pseudolysinimonas kribbensis</name>
    <dbReference type="NCBI Taxonomy" id="433641"/>
    <lineage>
        <taxon>Bacteria</taxon>
        <taxon>Bacillati</taxon>
        <taxon>Actinomycetota</taxon>
        <taxon>Actinomycetes</taxon>
        <taxon>Micrococcales</taxon>
        <taxon>Microbacteriaceae</taxon>
        <taxon>Pseudolysinimonas</taxon>
    </lineage>
</organism>
<dbReference type="Gene3D" id="3.90.550.10">
    <property type="entry name" value="Spore Coat Polysaccharide Biosynthesis Protein SpsA, Chain A"/>
    <property type="match status" value="1"/>
</dbReference>
<dbReference type="Proteomes" id="UP001157034">
    <property type="component" value="Unassembled WGS sequence"/>
</dbReference>
<dbReference type="PANTHER" id="PTHR43179">
    <property type="entry name" value="RHAMNOSYLTRANSFERASE WBBL"/>
    <property type="match status" value="1"/>
</dbReference>
<sequence>MPESTGAEAAGRRAVVVVNYGSHDLVERNLSSTLTGLPDVLGVVVDNRTSEAESEAMSDVGRRHGWVVVPSPINVGFGAGVALGVAAARAAGATEFLILNPDAHLDPAAVVKLLARVREKPMELVAPLVVRPDGTSFAELQDLYLADGRMRASRVRPAFIPEADVVRWVSGACFAISSRLWDASGGFDHDYFLYWEDVDLCWRVWAAGGVVRVDEGLTAVHDEGATHASGGPVGAKSPIYYYFNIRNRLIFARKHLDRVSIRRWRRGAPRMALLVLLQGGRRQFRSPRRTIAPALRAVRDGLRGTTGVPRKGARRRSPFTSMCAASVSPDPHRRRPVIPPDTQDSREHVPPRAKPSWFRPPPDRSRAPSGIPRASPTAVAPPAVLRRRCHGPDRVRPRDTPAGDHPADP</sequence>
<reference evidence="3" key="1">
    <citation type="journal article" date="2019" name="Int. J. Syst. Evol. Microbiol.">
        <title>The Global Catalogue of Microorganisms (GCM) 10K type strain sequencing project: providing services to taxonomists for standard genome sequencing and annotation.</title>
        <authorList>
            <consortium name="The Broad Institute Genomics Platform"/>
            <consortium name="The Broad Institute Genome Sequencing Center for Infectious Disease"/>
            <person name="Wu L."/>
            <person name="Ma J."/>
        </authorList>
    </citation>
    <scope>NUCLEOTIDE SEQUENCE [LARGE SCALE GENOMIC DNA]</scope>
    <source>
        <strain evidence="3">NBRC 108894</strain>
    </source>
</reference>
<evidence type="ECO:0000256" key="1">
    <source>
        <dbReference type="SAM" id="MobiDB-lite"/>
    </source>
</evidence>
<evidence type="ECO:0000313" key="2">
    <source>
        <dbReference type="EMBL" id="GMA93428.1"/>
    </source>
</evidence>
<dbReference type="Pfam" id="PF13641">
    <property type="entry name" value="Glyco_tranf_2_3"/>
    <property type="match status" value="1"/>
</dbReference>
<dbReference type="PANTHER" id="PTHR43179:SF7">
    <property type="entry name" value="RHAMNOSYLTRANSFERASE WBBL"/>
    <property type="match status" value="1"/>
</dbReference>
<feature type="compositionally biased region" description="Basic and acidic residues" evidence="1">
    <location>
        <begin position="390"/>
        <end position="409"/>
    </location>
</feature>
<dbReference type="RefSeq" id="WP_284252227.1">
    <property type="nucleotide sequence ID" value="NZ_BSVB01000001.1"/>
</dbReference>
<feature type="region of interest" description="Disordered" evidence="1">
    <location>
        <begin position="302"/>
        <end position="409"/>
    </location>
</feature>
<comment type="caution">
    <text evidence="2">The sequence shown here is derived from an EMBL/GenBank/DDBJ whole genome shotgun (WGS) entry which is preliminary data.</text>
</comment>